<keyword evidence="5" id="KW-0472">Membrane</keyword>
<dbReference type="InterPro" id="IPR009003">
    <property type="entry name" value="Peptidase_S1_PA"/>
</dbReference>
<evidence type="ECO:0000256" key="5">
    <source>
        <dbReference type="SAM" id="Phobius"/>
    </source>
</evidence>
<dbReference type="Gene3D" id="4.10.400.10">
    <property type="entry name" value="Low-density Lipoprotein Receptor"/>
    <property type="match status" value="3"/>
</dbReference>
<feature type="disulfide bond" evidence="2">
    <location>
        <begin position="1270"/>
        <end position="1282"/>
    </location>
</feature>
<feature type="region of interest" description="Disordered" evidence="4">
    <location>
        <begin position="963"/>
        <end position="986"/>
    </location>
</feature>
<dbReference type="PROSITE" id="PS50240">
    <property type="entry name" value="TRYPSIN_DOM"/>
    <property type="match status" value="1"/>
</dbReference>
<dbReference type="CDD" id="cd00112">
    <property type="entry name" value="LDLa"/>
    <property type="match status" value="2"/>
</dbReference>
<keyword evidence="3 7" id="KW-0645">Protease</keyword>
<dbReference type="SUPFAM" id="SSF50494">
    <property type="entry name" value="Trypsin-like serine proteases"/>
    <property type="match status" value="1"/>
</dbReference>
<dbReference type="OrthoDB" id="10016557at2759"/>
<evidence type="ECO:0000256" key="4">
    <source>
        <dbReference type="SAM" id="MobiDB-lite"/>
    </source>
</evidence>
<dbReference type="GO" id="GO:0004252">
    <property type="term" value="F:serine-type endopeptidase activity"/>
    <property type="evidence" value="ECO:0007669"/>
    <property type="project" value="InterPro"/>
</dbReference>
<dbReference type="GO" id="GO:0006508">
    <property type="term" value="P:proteolysis"/>
    <property type="evidence" value="ECO:0007669"/>
    <property type="project" value="UniProtKB-KW"/>
</dbReference>
<dbReference type="SMART" id="SM00192">
    <property type="entry name" value="LDLa"/>
    <property type="match status" value="4"/>
</dbReference>
<evidence type="ECO:0000256" key="2">
    <source>
        <dbReference type="PROSITE-ProRule" id="PRU00124"/>
    </source>
</evidence>
<dbReference type="Pfam" id="PF00057">
    <property type="entry name" value="Ldl_recept_a"/>
    <property type="match status" value="2"/>
</dbReference>
<evidence type="ECO:0000259" key="6">
    <source>
        <dbReference type="PROSITE" id="PS50240"/>
    </source>
</evidence>
<dbReference type="InterPro" id="IPR001254">
    <property type="entry name" value="Trypsin_dom"/>
</dbReference>
<feature type="compositionally biased region" description="Low complexity" evidence="4">
    <location>
        <begin position="151"/>
        <end position="161"/>
    </location>
</feature>
<accession>A0A068FB97</accession>
<dbReference type="InterPro" id="IPR043504">
    <property type="entry name" value="Peptidase_S1_PA_chymotrypsin"/>
</dbReference>
<feature type="disulfide bond" evidence="2">
    <location>
        <begin position="670"/>
        <end position="685"/>
    </location>
</feature>
<evidence type="ECO:0000256" key="1">
    <source>
        <dbReference type="ARBA" id="ARBA00023157"/>
    </source>
</evidence>
<keyword evidence="3" id="KW-0720">Serine protease</keyword>
<feature type="disulfide bond" evidence="2">
    <location>
        <begin position="741"/>
        <end position="756"/>
    </location>
</feature>
<feature type="region of interest" description="Disordered" evidence="4">
    <location>
        <begin position="410"/>
        <end position="444"/>
    </location>
</feature>
<feature type="domain" description="Peptidase S1" evidence="6">
    <location>
        <begin position="1036"/>
        <end position="1267"/>
    </location>
</feature>
<dbReference type="CDD" id="cd00190">
    <property type="entry name" value="Tryp_SPc"/>
    <property type="match status" value="1"/>
</dbReference>
<dbReference type="PANTHER" id="PTHR24252:SF7">
    <property type="entry name" value="HYALIN"/>
    <property type="match status" value="1"/>
</dbReference>
<dbReference type="InterPro" id="IPR018114">
    <property type="entry name" value="TRYPSIN_HIS"/>
</dbReference>
<reference evidence="7" key="2">
    <citation type="submission" date="2014-02" db="EMBL/GenBank/DDBJ databases">
        <authorList>
            <person name="Bao Y.-Y."/>
            <person name="Zhang C.-X."/>
        </authorList>
    </citation>
    <scope>NUCLEOTIDE SEQUENCE</scope>
</reference>
<dbReference type="InterPro" id="IPR036055">
    <property type="entry name" value="LDL_receptor-like_sf"/>
</dbReference>
<keyword evidence="5" id="KW-1133">Transmembrane helix</keyword>
<dbReference type="PROSITE" id="PS00135">
    <property type="entry name" value="TRYPSIN_SER"/>
    <property type="match status" value="1"/>
</dbReference>
<protein>
    <submittedName>
        <fullName evidence="7">Ovarian serine protease</fullName>
    </submittedName>
</protein>
<evidence type="ECO:0000313" key="7">
    <source>
        <dbReference type="EMBL" id="AID60334.1"/>
    </source>
</evidence>
<dbReference type="FunFam" id="2.40.10.10:FF:000111">
    <property type="entry name" value="Blast:Serine protease nudel"/>
    <property type="match status" value="1"/>
</dbReference>
<organism evidence="7">
    <name type="scientific">Nilaparvata lugens</name>
    <name type="common">Brown planthopper</name>
    <dbReference type="NCBI Taxonomy" id="108931"/>
    <lineage>
        <taxon>Eukaryota</taxon>
        <taxon>Metazoa</taxon>
        <taxon>Ecdysozoa</taxon>
        <taxon>Arthropoda</taxon>
        <taxon>Hexapoda</taxon>
        <taxon>Insecta</taxon>
        <taxon>Pterygota</taxon>
        <taxon>Neoptera</taxon>
        <taxon>Paraneoptera</taxon>
        <taxon>Hemiptera</taxon>
        <taxon>Auchenorrhyncha</taxon>
        <taxon>Fulgoroidea</taxon>
        <taxon>Delphacidae</taxon>
        <taxon>Delphacinae</taxon>
        <taxon>Nilaparvata</taxon>
    </lineage>
</organism>
<dbReference type="PANTHER" id="PTHR24252">
    <property type="entry name" value="ACROSIN-RELATED"/>
    <property type="match status" value="1"/>
</dbReference>
<feature type="disulfide bond" evidence="2">
    <location>
        <begin position="651"/>
        <end position="663"/>
    </location>
</feature>
<dbReference type="InterPro" id="IPR023415">
    <property type="entry name" value="LDLR_class-A_CS"/>
</dbReference>
<feature type="disulfide bond" evidence="2">
    <location>
        <begin position="658"/>
        <end position="676"/>
    </location>
</feature>
<feature type="disulfide bond" evidence="2">
    <location>
        <begin position="1277"/>
        <end position="1295"/>
    </location>
</feature>
<dbReference type="EMBL" id="KJ512111">
    <property type="protein sequence ID" value="AID60334.1"/>
    <property type="molecule type" value="mRNA"/>
</dbReference>
<dbReference type="PROSITE" id="PS00134">
    <property type="entry name" value="TRYPSIN_HIS"/>
    <property type="match status" value="1"/>
</dbReference>
<dbReference type="InterPro" id="IPR001314">
    <property type="entry name" value="Peptidase_S1A"/>
</dbReference>
<proteinExistence type="evidence at transcript level"/>
<dbReference type="InterPro" id="IPR002172">
    <property type="entry name" value="LDrepeatLR_classA_rpt"/>
</dbReference>
<keyword evidence="1 2" id="KW-1015">Disulfide bond</keyword>
<dbReference type="SMART" id="SM00020">
    <property type="entry name" value="Tryp_SPc"/>
    <property type="match status" value="1"/>
</dbReference>
<feature type="disulfide bond" evidence="2">
    <location>
        <begin position="1289"/>
        <end position="1304"/>
    </location>
</feature>
<comment type="caution">
    <text evidence="2">Lacks conserved residue(s) required for the propagation of feature annotation.</text>
</comment>
<dbReference type="SUPFAM" id="SSF57424">
    <property type="entry name" value="LDL receptor-like module"/>
    <property type="match status" value="3"/>
</dbReference>
<name>A0A068FB97_NILLU</name>
<sequence>MLAYNSRSDSLHKLGIENFQTNSILGGSSVGLTTDDRPPGCLQRLWKSHYPSVRYCTKCGNYKCSHRNLTPLIFGFFLGLIYITSLSLFLLINMEKVERGAQILHLLIRPHSLERSNPFINIPMNGTNETALAIYPTTQIVISNTTVLSNSSHSDNTNSSTIPEDAYSNSSSKFSSQDSSPSQLKTNLLKKSLKNNEVDGIKLEDVVNENIVKGLSQILSIIEEKKIMSGVESAKSSTPNSRETVFNRNHLANEYHIGSRKRRSIESRYSVEISYIYDEFMKQIKSFNDCVLKLKEFLNLIEEIKKQTGDLSVDERQFTKKIMDEIYRKCTTLLMEENNMNHCVNCPPNNNNQTTGISDQIKPEKPPVSSNTVNYYSVTGPSIDSEPGPTDYVGSQRNHPYSFETNKFINQPSFIPPSGPGISASGGRPYEKIQTSQQLSVSPQSVYPYPQQPATADDGQTSDNIYLACKNKHLENINYQRLPSNDFGLQSLPQQTICNQCILNARQSNYGTSGLNRNQMDGRAIHVPTAMSSPNPYIIPTANGGRPLFSPQPGSAPYKNLAPNGNVNSYYDMPGLPYSSGIEVKPQAPVVDSQPATLECNVLDSLRTVNFPTVPGVAETRHSDEEHYPVNSHDRSSNETINPRMYLIQKCDYGQINCLDGDCVAVSAVCDGRVDCSDASDEMSCPCRKRVDKSRLCDKYFDCPNGEDELGCGHCPKDSFSCDDWSHDGTRTTCVMIEQRCDGIAHCPNAKDEADCSVLRSTISRKESFSVPSSQGILHRNWQGNWYPACPDLRTGSSVWANTACSAEVGNSLPPKLEYLSVSHHYNGLFLTPIDDEHLALTNGCGKTGIATFVTCADMQCGTRMYKPSSEERNEDYDNAKRERSAWNQFDSKAAASARLKNHPREMGQIPLNYYQYETDGRSPPEYGNLWNFYFKQDGKYALNPRKDVPVISYSSPNVYTQEKIERNPEQQNDPNRSISVNGSSHDESDYYRNFPGLHNLLASKESSFNTQFEPDAWSSSTYQQSIRPERDNARVVGGQASQPAKWPWIVALYQDGIFHCGGVILDVYWVMTAAHCVDQYKHHYYEMQAGVLRRFSFSPMEQTRRVAEVVMHEGYVRSVMQNDVALVRLAKPLRFSRWVRPICLPFDVPAWMPRPGTLCTAVGWGATQEHGPDPDHMREVEVPILPECVHRADREGNELCAGVHEGGRDTCQGDSGGPLLCKFEDSRDKWYVAGIVSHGEGCARPNEPGAYTRVANYLDWITTKMLQKCDYGQINCLDGDCVAVSAVCDGRVDCSDASDEMSCPCRKRVDKSRLCDKYFDCPNGEDELGCGRE</sequence>
<keyword evidence="5" id="KW-0812">Transmembrane</keyword>
<dbReference type="InterPro" id="IPR033116">
    <property type="entry name" value="TRYPSIN_SER"/>
</dbReference>
<keyword evidence="3" id="KW-0378">Hydrolase</keyword>
<dbReference type="PROSITE" id="PS50068">
    <property type="entry name" value="LDLRA_2"/>
    <property type="match status" value="3"/>
</dbReference>
<dbReference type="Gene3D" id="2.40.10.10">
    <property type="entry name" value="Trypsin-like serine proteases"/>
    <property type="match status" value="1"/>
</dbReference>
<feature type="transmembrane region" description="Helical" evidence="5">
    <location>
        <begin position="72"/>
        <end position="92"/>
    </location>
</feature>
<feature type="compositionally biased region" description="Polar residues" evidence="4">
    <location>
        <begin position="970"/>
        <end position="984"/>
    </location>
</feature>
<feature type="region of interest" description="Disordered" evidence="4">
    <location>
        <begin position="151"/>
        <end position="183"/>
    </location>
</feature>
<dbReference type="Pfam" id="PF00089">
    <property type="entry name" value="Trypsin"/>
    <property type="match status" value="1"/>
</dbReference>
<evidence type="ECO:0000256" key="3">
    <source>
        <dbReference type="RuleBase" id="RU363034"/>
    </source>
</evidence>
<dbReference type="PRINTS" id="PR00722">
    <property type="entry name" value="CHYMOTRYPSIN"/>
</dbReference>
<reference evidence="7" key="1">
    <citation type="journal article" date="2014" name="BMC Genomics">
        <title>Genomic insights into the serine protease gene family and expression profile analysis in the planthopper, Nilaparvata lugens.</title>
        <authorList>
            <person name="Bao Y.Y."/>
            <person name="Qin X."/>
            <person name="Yu B."/>
            <person name="Chen L.B."/>
            <person name="Wang Z.C."/>
            <person name="Zhang C.X."/>
        </authorList>
    </citation>
    <scope>NUCLEOTIDE SEQUENCE</scope>
</reference>
<feature type="compositionally biased region" description="Low complexity" evidence="4">
    <location>
        <begin position="168"/>
        <end position="183"/>
    </location>
</feature>
<dbReference type="PROSITE" id="PS01209">
    <property type="entry name" value="LDLRA_1"/>
    <property type="match status" value="1"/>
</dbReference>